<proteinExistence type="predicted"/>
<accession>W1Y8S3</accession>
<evidence type="ECO:0000313" key="1">
    <source>
        <dbReference type="EMBL" id="ETJ38902.1"/>
    </source>
</evidence>
<sequence>MRILEIQKEYERILGIFKDIDENQLALLDGAIWECARLRIELNNLHKLMGETGAVSYNPSNPKMQKELPISKVIVKTRANYLNYIAKLSNILGKNIEEDEDNDLLEFE</sequence>
<organism evidence="1">
    <name type="scientific">human gut metagenome</name>
    <dbReference type="NCBI Taxonomy" id="408170"/>
    <lineage>
        <taxon>unclassified sequences</taxon>
        <taxon>metagenomes</taxon>
        <taxon>organismal metagenomes</taxon>
    </lineage>
</organism>
<comment type="caution">
    <text evidence="1">The sequence shown here is derived from an EMBL/GenBank/DDBJ whole genome shotgun (WGS) entry which is preliminary data.</text>
</comment>
<dbReference type="EMBL" id="AZMM01007086">
    <property type="protein sequence ID" value="ETJ38902.1"/>
    <property type="molecule type" value="Genomic_DNA"/>
</dbReference>
<evidence type="ECO:0008006" key="2">
    <source>
        <dbReference type="Google" id="ProtNLM"/>
    </source>
</evidence>
<name>W1Y8S3_9ZZZZ</name>
<gene>
    <name evidence="1" type="ORF">Q604_UNBC07086G0002</name>
</gene>
<reference evidence="1" key="1">
    <citation type="submission" date="2013-12" db="EMBL/GenBank/DDBJ databases">
        <title>A Varibaculum cambriense genome reconstructed from a premature infant gut community with otherwise low bacterial novelty that shifts toward anaerobic metabolism during the third week of life.</title>
        <authorList>
            <person name="Brown C.T."/>
            <person name="Sharon I."/>
            <person name="Thomas B.C."/>
            <person name="Castelle C.J."/>
            <person name="Morowitz M.J."/>
            <person name="Banfield J.F."/>
        </authorList>
    </citation>
    <scope>NUCLEOTIDE SEQUENCE</scope>
</reference>
<protein>
    <recommendedName>
        <fullName evidence="2">Phage protein</fullName>
    </recommendedName>
</protein>
<dbReference type="AlphaFoldDB" id="W1Y8S3"/>